<accession>A0A9X4M7L9</accession>
<reference evidence="1" key="1">
    <citation type="submission" date="2019-05" db="EMBL/GenBank/DDBJ databases">
        <title>Whole genome sequencing of Pseudanabaena catenata USMAC16.</title>
        <authorList>
            <person name="Khan Z."/>
            <person name="Omar W.M."/>
            <person name="Convey P."/>
            <person name="Merican F."/>
            <person name="Najimudin N."/>
        </authorList>
    </citation>
    <scope>NUCLEOTIDE SEQUENCE</scope>
    <source>
        <strain evidence="1">USMAC16</strain>
    </source>
</reference>
<dbReference type="Proteomes" id="UP001152872">
    <property type="component" value="Unassembled WGS sequence"/>
</dbReference>
<evidence type="ECO:0000313" key="1">
    <source>
        <dbReference type="EMBL" id="MDG3494050.1"/>
    </source>
</evidence>
<keyword evidence="2" id="KW-1185">Reference proteome</keyword>
<organism evidence="1 2">
    <name type="scientific">Pseudanabaena catenata USMAC16</name>
    <dbReference type="NCBI Taxonomy" id="1855837"/>
    <lineage>
        <taxon>Bacteria</taxon>
        <taxon>Bacillati</taxon>
        <taxon>Cyanobacteriota</taxon>
        <taxon>Cyanophyceae</taxon>
        <taxon>Pseudanabaenales</taxon>
        <taxon>Pseudanabaenaceae</taxon>
        <taxon>Pseudanabaena</taxon>
    </lineage>
</organism>
<protein>
    <submittedName>
        <fullName evidence="1">Uncharacterized protein</fullName>
    </submittedName>
</protein>
<dbReference type="AlphaFoldDB" id="A0A9X4M7L9"/>
<comment type="caution">
    <text evidence="1">The sequence shown here is derived from an EMBL/GenBank/DDBJ whole genome shotgun (WGS) entry which is preliminary data.</text>
</comment>
<sequence>MVSNNSCDRPLWQKCANEAIHKLCQSLTDSIQTRLFTGEQTTQELIAKINAGLSEM</sequence>
<proteinExistence type="predicted"/>
<gene>
    <name evidence="1" type="ORF">FEV09_05710</name>
</gene>
<evidence type="ECO:0000313" key="2">
    <source>
        <dbReference type="Proteomes" id="UP001152872"/>
    </source>
</evidence>
<dbReference type="RefSeq" id="WP_009626112.1">
    <property type="nucleotide sequence ID" value="NZ_VBTY01000031.1"/>
</dbReference>
<dbReference type="EMBL" id="VBTY01000031">
    <property type="protein sequence ID" value="MDG3494050.1"/>
    <property type="molecule type" value="Genomic_DNA"/>
</dbReference>
<name>A0A9X4M7L9_9CYAN</name>